<dbReference type="InterPro" id="IPR004330">
    <property type="entry name" value="FAR1_DNA_bnd_dom"/>
</dbReference>
<comment type="caution">
    <text evidence="2">The sequence shown here is derived from an EMBL/GenBank/DDBJ whole genome shotgun (WGS) entry which is preliminary data.</text>
</comment>
<keyword evidence="3" id="KW-1185">Reference proteome</keyword>
<organism evidence="2 3">
    <name type="scientific">Parasponia andersonii</name>
    <name type="common">Sponia andersonii</name>
    <dbReference type="NCBI Taxonomy" id="3476"/>
    <lineage>
        <taxon>Eukaryota</taxon>
        <taxon>Viridiplantae</taxon>
        <taxon>Streptophyta</taxon>
        <taxon>Embryophyta</taxon>
        <taxon>Tracheophyta</taxon>
        <taxon>Spermatophyta</taxon>
        <taxon>Magnoliopsida</taxon>
        <taxon>eudicotyledons</taxon>
        <taxon>Gunneridae</taxon>
        <taxon>Pentapetalae</taxon>
        <taxon>rosids</taxon>
        <taxon>fabids</taxon>
        <taxon>Rosales</taxon>
        <taxon>Cannabaceae</taxon>
        <taxon>Parasponia</taxon>
    </lineage>
</organism>
<feature type="domain" description="FAR1" evidence="1">
    <location>
        <begin position="61"/>
        <end position="150"/>
    </location>
</feature>
<dbReference type="AlphaFoldDB" id="A0A2P5DPB4"/>
<dbReference type="STRING" id="3476.A0A2P5DPB4"/>
<dbReference type="Pfam" id="PF03101">
    <property type="entry name" value="FAR1"/>
    <property type="match status" value="1"/>
</dbReference>
<dbReference type="OrthoDB" id="1880485at2759"/>
<name>A0A2P5DPB4_PARAD</name>
<dbReference type="PANTHER" id="PTHR46328:SF15">
    <property type="entry name" value="PROTEIN FAR1-RELATED SEQUENCE 5-LIKE"/>
    <property type="match status" value="1"/>
</dbReference>
<dbReference type="Proteomes" id="UP000237105">
    <property type="component" value="Unassembled WGS sequence"/>
</dbReference>
<gene>
    <name evidence="2" type="ORF">PanWU01x14_044820</name>
</gene>
<evidence type="ECO:0000259" key="1">
    <source>
        <dbReference type="Pfam" id="PF03101"/>
    </source>
</evidence>
<dbReference type="EMBL" id="JXTB01000025">
    <property type="protein sequence ID" value="PON75130.1"/>
    <property type="molecule type" value="Genomic_DNA"/>
</dbReference>
<protein>
    <submittedName>
        <fullName evidence="2">FHY3/FAR1 family</fullName>
    </submittedName>
</protein>
<proteinExistence type="predicted"/>
<accession>A0A2P5DPB4</accession>
<evidence type="ECO:0000313" key="3">
    <source>
        <dbReference type="Proteomes" id="UP000237105"/>
    </source>
</evidence>
<evidence type="ECO:0000313" key="2">
    <source>
        <dbReference type="EMBL" id="PON75130.1"/>
    </source>
</evidence>
<reference evidence="3" key="1">
    <citation type="submission" date="2016-06" db="EMBL/GenBank/DDBJ databases">
        <title>Parallel loss of symbiosis genes in relatives of nitrogen-fixing non-legume Parasponia.</title>
        <authorList>
            <person name="Van Velzen R."/>
            <person name="Holmer R."/>
            <person name="Bu F."/>
            <person name="Rutten L."/>
            <person name="Van Zeijl A."/>
            <person name="Liu W."/>
            <person name="Santuari L."/>
            <person name="Cao Q."/>
            <person name="Sharma T."/>
            <person name="Shen D."/>
            <person name="Roswanjaya Y."/>
            <person name="Wardhani T."/>
            <person name="Kalhor M.S."/>
            <person name="Jansen J."/>
            <person name="Van den Hoogen J."/>
            <person name="Gungor B."/>
            <person name="Hartog M."/>
            <person name="Hontelez J."/>
            <person name="Verver J."/>
            <person name="Yang W.-C."/>
            <person name="Schijlen E."/>
            <person name="Repin R."/>
            <person name="Schilthuizen M."/>
            <person name="Schranz E."/>
            <person name="Heidstra R."/>
            <person name="Miyata K."/>
            <person name="Fedorova E."/>
            <person name="Kohlen W."/>
            <person name="Bisseling T."/>
            <person name="Smit S."/>
            <person name="Geurts R."/>
        </authorList>
    </citation>
    <scope>NUCLEOTIDE SEQUENCE [LARGE SCALE GENOMIC DNA]</scope>
    <source>
        <strain evidence="3">cv. WU1-14</strain>
    </source>
</reference>
<dbReference type="PANTHER" id="PTHR46328">
    <property type="entry name" value="FAR-RED IMPAIRED RESPONSIVE (FAR1) FAMILY PROTEIN-RELATED"/>
    <property type="match status" value="1"/>
</dbReference>
<sequence length="227" mass="26384">MLHDINYQFTIHGFQILKVNLEEGAGTTETCGERDSVVHEERPVLEPYIGMEFDSEEAAKEFYDEYARRVGFVMRIDQCRRSEVDKRILSRRLSCNKQGFSVKARDEVGHVRKQRSRSREGCKAMMLVKVSKSGKWAVTRFMKDHTHPLLVSDCPSWSSVDTKDRRIAELKMELDCQDRICESYRGQLLTFLKNVEEQTEMLSTKIAIVVNNIREVESGIQKFPQKQ</sequence>